<protein>
    <recommendedName>
        <fullName evidence="4">HTH APSES-type domain-containing protein</fullName>
    </recommendedName>
</protein>
<organism evidence="2 3">
    <name type="scientific">Clonostachys rhizophaga</name>
    <dbReference type="NCBI Taxonomy" id="160324"/>
    <lineage>
        <taxon>Eukaryota</taxon>
        <taxon>Fungi</taxon>
        <taxon>Dikarya</taxon>
        <taxon>Ascomycota</taxon>
        <taxon>Pezizomycotina</taxon>
        <taxon>Sordariomycetes</taxon>
        <taxon>Hypocreomycetidae</taxon>
        <taxon>Hypocreales</taxon>
        <taxon>Bionectriaceae</taxon>
        <taxon>Clonostachys</taxon>
    </lineage>
</organism>
<dbReference type="AlphaFoldDB" id="A0A9N9YHY7"/>
<feature type="compositionally biased region" description="Polar residues" evidence="1">
    <location>
        <begin position="376"/>
        <end position="385"/>
    </location>
</feature>
<dbReference type="EMBL" id="CABFNQ020000529">
    <property type="protein sequence ID" value="CAH0018081.1"/>
    <property type="molecule type" value="Genomic_DNA"/>
</dbReference>
<dbReference type="OrthoDB" id="5139728at2759"/>
<feature type="compositionally biased region" description="Polar residues" evidence="1">
    <location>
        <begin position="352"/>
        <end position="366"/>
    </location>
</feature>
<feature type="region of interest" description="Disordered" evidence="1">
    <location>
        <begin position="346"/>
        <end position="386"/>
    </location>
</feature>
<proteinExistence type="predicted"/>
<evidence type="ECO:0000313" key="2">
    <source>
        <dbReference type="EMBL" id="CAH0018081.1"/>
    </source>
</evidence>
<gene>
    <name evidence="2" type="ORF">CRHIZ90672A_00017888</name>
</gene>
<sequence length="509" mass="56155">MSLENHESTLFYFPLQPIGGGAQHAMSPVIDSNDMSLDFAQNPEMGLGFSQSSSAYSSGPFQPMAGLWANDIDPNMAPFINENVVDSSPLSQASIEPLQLQHTSPSVVNRVDPSASPFINDDVVTSSPLSHTSTEPPQLQITSPRVVQGDNNIHMEVNGKQVVFRTAQKQWDLESILRACSQSQDQHRAFKKKLSRLGRVTREGHRKYISLRDGVLLIRAVGLEAELADMIAMLPESVPPDEENFLLRYQRGPQKNHLVYNNHEIAYRPEAGLIKATDLVKIANVSRRTLFAYFTRFPKMKKEVVKGGAHSGSYILLQDVPTLCRAFNIDLEVYYRLREKFPSSDRGPLTELNVNSGENLASNPEVSMTGEPPPTNVSSATNPSSPFCEDYFGPDAEFTFHGDENTKPASDSSSRVASRSDIPRNRISPIDANIVSQAGHGGNANHVSHTSFGSLAGYESSGPQTSHSSHTSSGSHEFPSSFYRTRGSLVLDLNLEDYTLSRYYDDFTR</sequence>
<evidence type="ECO:0000313" key="3">
    <source>
        <dbReference type="Proteomes" id="UP000696573"/>
    </source>
</evidence>
<evidence type="ECO:0008006" key="4">
    <source>
        <dbReference type="Google" id="ProtNLM"/>
    </source>
</evidence>
<accession>A0A9N9YHY7</accession>
<name>A0A9N9YHY7_9HYPO</name>
<feature type="region of interest" description="Disordered" evidence="1">
    <location>
        <begin position="119"/>
        <end position="138"/>
    </location>
</feature>
<reference evidence="2" key="1">
    <citation type="submission" date="2021-10" db="EMBL/GenBank/DDBJ databases">
        <authorList>
            <person name="Piombo E."/>
        </authorList>
    </citation>
    <scope>NUCLEOTIDE SEQUENCE</scope>
</reference>
<feature type="compositionally biased region" description="Polar residues" evidence="1">
    <location>
        <begin position="123"/>
        <end position="138"/>
    </location>
</feature>
<dbReference type="Proteomes" id="UP000696573">
    <property type="component" value="Unassembled WGS sequence"/>
</dbReference>
<evidence type="ECO:0000256" key="1">
    <source>
        <dbReference type="SAM" id="MobiDB-lite"/>
    </source>
</evidence>
<feature type="compositionally biased region" description="Low complexity" evidence="1">
    <location>
        <begin position="409"/>
        <end position="420"/>
    </location>
</feature>
<comment type="caution">
    <text evidence="2">The sequence shown here is derived from an EMBL/GenBank/DDBJ whole genome shotgun (WGS) entry which is preliminary data.</text>
</comment>
<keyword evidence="3" id="KW-1185">Reference proteome</keyword>
<feature type="region of interest" description="Disordered" evidence="1">
    <location>
        <begin position="399"/>
        <end position="478"/>
    </location>
</feature>
<feature type="compositionally biased region" description="Low complexity" evidence="1">
    <location>
        <begin position="459"/>
        <end position="478"/>
    </location>
</feature>